<evidence type="ECO:0000313" key="2">
    <source>
        <dbReference type="Proteomes" id="UP000298416"/>
    </source>
</evidence>
<dbReference type="AlphaFoldDB" id="A0A8X8WYW1"/>
<sequence>MATIYSCRECGANLNLQPADLFPPDFYFEAGNKKTLSFAAVDPSKFRFEKEDKIRPFFETVNYWGIQRKRVKIICNSCGKLVGYVYDDGPPLMNGTGQFGFGPSQAIPRNPRYRFKDKRVFKAFKDDVASGLSPARYRKARPYPVAFAFTSPSQQSQQRGPGRYTCEEIKPFRARFRGPISFQGGPLLKSERRGSRHSPAPSLSMVGPDYFRSDQLLLLGIFGAPLGPVHVSNNAPSTPLDSATAKYILHQYIAASGSQKMQSTVENAYASGSVKMLTSCIETDTKVLKSTNSANEAESGNFELWQMNPDMWYVELALGDSKVQAGCNGSLVWRKTPWLLGTHTVQGTVQVDLSFICDGLDPRTTARMFARARHASEKNINGEACFTLGVGADSQTLEATSDKQTKVTEHTLVGYFSQRTGLLLGLKDSHMKLIRTEEGGSVCWKTTIVFAGETMSCTTTMRMEETWTVQEVAFNAPGLSMDCFTPPAELEASDRPREDRLKRANRRLLGRGGAALW</sequence>
<reference evidence="1" key="2">
    <citation type="submission" date="2020-08" db="EMBL/GenBank/DDBJ databases">
        <title>Plant Genome Project.</title>
        <authorList>
            <person name="Zhang R.-G."/>
        </authorList>
    </citation>
    <scope>NUCLEOTIDE SEQUENCE</scope>
    <source>
        <strain evidence="1">Huo1</strain>
        <tissue evidence="1">Leaf</tissue>
    </source>
</reference>
<gene>
    <name evidence="1" type="ORF">SASPL_134737</name>
</gene>
<evidence type="ECO:0000313" key="1">
    <source>
        <dbReference type="EMBL" id="KAG6402541.1"/>
    </source>
</evidence>
<protein>
    <recommendedName>
        <fullName evidence="3">MsrB domain-containing protein</fullName>
    </recommendedName>
</protein>
<accession>A0A8X8WYW1</accession>
<dbReference type="PANTHER" id="PTHR31300:SF31">
    <property type="entry name" value="PUTATIVE (DUF620)-RELATED"/>
    <property type="match status" value="1"/>
</dbReference>
<dbReference type="PANTHER" id="PTHR31300">
    <property type="entry name" value="LIPASE"/>
    <property type="match status" value="1"/>
</dbReference>
<name>A0A8X8WYW1_SALSN</name>
<proteinExistence type="predicted"/>
<keyword evidence="2" id="KW-1185">Reference proteome</keyword>
<organism evidence="1">
    <name type="scientific">Salvia splendens</name>
    <name type="common">Scarlet sage</name>
    <dbReference type="NCBI Taxonomy" id="180675"/>
    <lineage>
        <taxon>Eukaryota</taxon>
        <taxon>Viridiplantae</taxon>
        <taxon>Streptophyta</taxon>
        <taxon>Embryophyta</taxon>
        <taxon>Tracheophyta</taxon>
        <taxon>Spermatophyta</taxon>
        <taxon>Magnoliopsida</taxon>
        <taxon>eudicotyledons</taxon>
        <taxon>Gunneridae</taxon>
        <taxon>Pentapetalae</taxon>
        <taxon>asterids</taxon>
        <taxon>lamiids</taxon>
        <taxon>Lamiales</taxon>
        <taxon>Lamiaceae</taxon>
        <taxon>Nepetoideae</taxon>
        <taxon>Mentheae</taxon>
        <taxon>Salviinae</taxon>
        <taxon>Salvia</taxon>
        <taxon>Salvia subgen. Calosphace</taxon>
        <taxon>core Calosphace</taxon>
    </lineage>
</organism>
<comment type="caution">
    <text evidence="1">The sequence shown here is derived from an EMBL/GenBank/DDBJ whole genome shotgun (WGS) entry which is preliminary data.</text>
</comment>
<dbReference type="Proteomes" id="UP000298416">
    <property type="component" value="Unassembled WGS sequence"/>
</dbReference>
<dbReference type="InterPro" id="IPR045282">
    <property type="entry name" value="At4g08330-like"/>
</dbReference>
<dbReference type="Pfam" id="PF24046">
    <property type="entry name" value="At4g08330"/>
    <property type="match status" value="1"/>
</dbReference>
<evidence type="ECO:0008006" key="3">
    <source>
        <dbReference type="Google" id="ProtNLM"/>
    </source>
</evidence>
<reference evidence="1" key="1">
    <citation type="submission" date="2018-01" db="EMBL/GenBank/DDBJ databases">
        <authorList>
            <person name="Mao J.F."/>
        </authorList>
    </citation>
    <scope>NUCLEOTIDE SEQUENCE</scope>
    <source>
        <strain evidence="1">Huo1</strain>
        <tissue evidence="1">Leaf</tissue>
    </source>
</reference>
<dbReference type="Pfam" id="PF04788">
    <property type="entry name" value="DUF620"/>
    <property type="match status" value="2"/>
</dbReference>
<dbReference type="InterPro" id="IPR006873">
    <property type="entry name" value="DUF620"/>
</dbReference>
<dbReference type="EMBL" id="PNBA02000013">
    <property type="protein sequence ID" value="KAG6402541.1"/>
    <property type="molecule type" value="Genomic_DNA"/>
</dbReference>